<evidence type="ECO:0000256" key="11">
    <source>
        <dbReference type="ARBA" id="ARBA00023098"/>
    </source>
</evidence>
<keyword evidence="4" id="KW-0597">Phosphoprotein</keyword>
<proteinExistence type="predicted"/>
<dbReference type="EC" id="3.1.1.116" evidence="14"/>
<dbReference type="InterPro" id="IPR052214">
    <property type="entry name" value="DAG_Lipase-Related"/>
</dbReference>
<gene>
    <name evidence="17" type="ORF">CcCBS67573_g03919</name>
</gene>
<evidence type="ECO:0000256" key="13">
    <source>
        <dbReference type="ARBA" id="ARBA00024531"/>
    </source>
</evidence>
<evidence type="ECO:0000256" key="4">
    <source>
        <dbReference type="ARBA" id="ARBA00022553"/>
    </source>
</evidence>
<evidence type="ECO:0000256" key="2">
    <source>
        <dbReference type="ARBA" id="ARBA00004651"/>
    </source>
</evidence>
<dbReference type="EMBL" id="QEAP01000107">
    <property type="protein sequence ID" value="TPX74802.1"/>
    <property type="molecule type" value="Genomic_DNA"/>
</dbReference>
<protein>
    <recommendedName>
        <fullName evidence="14">sn-1-specific diacylglycerol lipase</fullName>
        <ecNumber evidence="14">3.1.1.116</ecNumber>
    </recommendedName>
</protein>
<evidence type="ECO:0000256" key="8">
    <source>
        <dbReference type="ARBA" id="ARBA00022837"/>
    </source>
</evidence>
<keyword evidence="8" id="KW-0106">Calcium</keyword>
<feature type="compositionally biased region" description="Polar residues" evidence="15">
    <location>
        <begin position="211"/>
        <end position="229"/>
    </location>
</feature>
<keyword evidence="10" id="KW-1133">Transmembrane helix</keyword>
<evidence type="ECO:0000256" key="14">
    <source>
        <dbReference type="ARBA" id="ARBA00026104"/>
    </source>
</evidence>
<evidence type="ECO:0000256" key="10">
    <source>
        <dbReference type="ARBA" id="ARBA00022989"/>
    </source>
</evidence>
<dbReference type="PANTHER" id="PTHR45792">
    <property type="entry name" value="DIACYLGLYCEROL LIPASE HOMOLOG-RELATED"/>
    <property type="match status" value="1"/>
</dbReference>
<evidence type="ECO:0000256" key="7">
    <source>
        <dbReference type="ARBA" id="ARBA00022801"/>
    </source>
</evidence>
<dbReference type="InterPro" id="IPR029058">
    <property type="entry name" value="AB_hydrolase_fold"/>
</dbReference>
<dbReference type="GO" id="GO:0005886">
    <property type="term" value="C:plasma membrane"/>
    <property type="evidence" value="ECO:0007669"/>
    <property type="project" value="UniProtKB-SubCell"/>
</dbReference>
<feature type="domain" description="Fungal lipase-type" evidence="16">
    <location>
        <begin position="518"/>
        <end position="652"/>
    </location>
</feature>
<comment type="cofactor">
    <cofactor evidence="1">
        <name>Ca(2+)</name>
        <dbReference type="ChEBI" id="CHEBI:29108"/>
    </cofactor>
</comment>
<reference evidence="17 18" key="1">
    <citation type="journal article" date="2019" name="Sci. Rep.">
        <title>Comparative genomics of chytrid fungi reveal insights into the obligate biotrophic and pathogenic lifestyle of Synchytrium endobioticum.</title>
        <authorList>
            <person name="van de Vossenberg B.T.L.H."/>
            <person name="Warris S."/>
            <person name="Nguyen H.D.T."/>
            <person name="van Gent-Pelzer M.P.E."/>
            <person name="Joly D.L."/>
            <person name="van de Geest H.C."/>
            <person name="Bonants P.J.M."/>
            <person name="Smith D.S."/>
            <person name="Levesque C.A."/>
            <person name="van der Lee T.A.J."/>
        </authorList>
    </citation>
    <scope>NUCLEOTIDE SEQUENCE [LARGE SCALE GENOMIC DNA]</scope>
    <source>
        <strain evidence="17 18">CBS 675.73</strain>
    </source>
</reference>
<evidence type="ECO:0000256" key="15">
    <source>
        <dbReference type="SAM" id="MobiDB-lite"/>
    </source>
</evidence>
<dbReference type="Proteomes" id="UP000320333">
    <property type="component" value="Unassembled WGS sequence"/>
</dbReference>
<feature type="compositionally biased region" description="Acidic residues" evidence="15">
    <location>
        <begin position="195"/>
        <end position="204"/>
    </location>
</feature>
<feature type="region of interest" description="Disordered" evidence="15">
    <location>
        <begin position="164"/>
        <end position="236"/>
    </location>
</feature>
<evidence type="ECO:0000259" key="16">
    <source>
        <dbReference type="Pfam" id="PF01764"/>
    </source>
</evidence>
<evidence type="ECO:0000313" key="18">
    <source>
        <dbReference type="Proteomes" id="UP000320333"/>
    </source>
</evidence>
<name>A0A507FF89_9FUNG</name>
<evidence type="ECO:0000256" key="6">
    <source>
        <dbReference type="ARBA" id="ARBA00022723"/>
    </source>
</evidence>
<keyword evidence="12" id="KW-0472">Membrane</keyword>
<organism evidence="17 18">
    <name type="scientific">Chytriomyces confervae</name>
    <dbReference type="NCBI Taxonomy" id="246404"/>
    <lineage>
        <taxon>Eukaryota</taxon>
        <taxon>Fungi</taxon>
        <taxon>Fungi incertae sedis</taxon>
        <taxon>Chytridiomycota</taxon>
        <taxon>Chytridiomycota incertae sedis</taxon>
        <taxon>Chytridiomycetes</taxon>
        <taxon>Chytridiales</taxon>
        <taxon>Chytriomycetaceae</taxon>
        <taxon>Chytriomyces</taxon>
    </lineage>
</organism>
<comment type="caution">
    <text evidence="17">The sequence shown here is derived from an EMBL/GenBank/DDBJ whole genome shotgun (WGS) entry which is preliminary data.</text>
</comment>
<dbReference type="GO" id="GO:0046872">
    <property type="term" value="F:metal ion binding"/>
    <property type="evidence" value="ECO:0007669"/>
    <property type="project" value="UniProtKB-KW"/>
</dbReference>
<dbReference type="CDD" id="cd00519">
    <property type="entry name" value="Lipase_3"/>
    <property type="match status" value="1"/>
</dbReference>
<comment type="catalytic activity">
    <reaction evidence="13">
        <text>a 1,2-diacyl-sn-glycerol + H2O = a 2-acylglycerol + a fatty acid + H(+)</text>
        <dbReference type="Rhea" id="RHEA:33275"/>
        <dbReference type="ChEBI" id="CHEBI:15377"/>
        <dbReference type="ChEBI" id="CHEBI:15378"/>
        <dbReference type="ChEBI" id="CHEBI:17389"/>
        <dbReference type="ChEBI" id="CHEBI:17815"/>
        <dbReference type="ChEBI" id="CHEBI:28868"/>
        <dbReference type="EC" id="3.1.1.116"/>
    </reaction>
    <physiologicalReaction direction="left-to-right" evidence="13">
        <dbReference type="Rhea" id="RHEA:33276"/>
    </physiologicalReaction>
</comment>
<evidence type="ECO:0000256" key="5">
    <source>
        <dbReference type="ARBA" id="ARBA00022692"/>
    </source>
</evidence>
<evidence type="ECO:0000256" key="1">
    <source>
        <dbReference type="ARBA" id="ARBA00001913"/>
    </source>
</evidence>
<keyword evidence="18" id="KW-1185">Reference proteome</keyword>
<feature type="region of interest" description="Disordered" evidence="15">
    <location>
        <begin position="316"/>
        <end position="352"/>
    </location>
</feature>
<dbReference type="SUPFAM" id="SSF53474">
    <property type="entry name" value="alpha/beta-Hydrolases"/>
    <property type="match status" value="1"/>
</dbReference>
<dbReference type="GO" id="GO:0016298">
    <property type="term" value="F:lipase activity"/>
    <property type="evidence" value="ECO:0007669"/>
    <property type="project" value="TreeGrafter"/>
</dbReference>
<sequence length="795" mass="88759">MAPEPETLSEKPPLDPARPAVLTVSVRRVVSDAACTSLHLRLKLRTESVWITPNAQTDFLVTLHAVTFDQLKIDVFNGASSSHKSRSRTHLGRGRVALSEMPDWHWGSYSKTVNLVSPRDPSKSIGFAEIDVSFSPVIHPEETITSYEQLRDFMSKVAVEESQDDTIDGTASARTNSNNINSNNSSTDEFKDIFSEDSENEAGDASEGVISPSTEELGSGVQSPTSPNGSILKLHPNPATRNHFLRATTLHEVRALVGKPTSISPVGNARKHSLDSTEVSGDSILDREIPGEEKSKSVSLTQLTRAKTSSFHLKSLFTRGSSRRGSADKSIETEETDSVTNTSKRESPEPLQFETDSLKDLTALVKAPTILKLNAKPKMLKENAHNNLKEVNELTMSLLKNDFNMPVGRVVKVVKFLYKFENGLPIPRTGNIIKEVGVFDDINRLLDHSLVVYGSVMFGFVNSSMSLRDNFRLNADEKTAVEHLGLLKENVLFWDHSKREMSSSRYYIMHDTALNAIVISVQGTISAAQIVTDLNAEYFAFQNGSAHRGMLRSAQQIVEKHLLDLLEWSRSLGVAKIFCTGHSLGAGVGALLTILLNEKLDLFVNETQNPNFNIHGHCFATPGVVTRPVAEKYESSIDNYVMESDTIPRLSVGTFLAFKEMVIEASTIMDQKLPDEEAYDALQVKREEILIKYNDKLGMIPGKVYHLYKTVRKVPRRHQTRLNIQEPVFKTAYRTMPLPESEKPDVPHYVMELARAEFFAYIAPRRHILNHHMPWSYSKSIRGARDWIMSEEANS</sequence>
<dbReference type="AlphaFoldDB" id="A0A507FF89"/>
<dbReference type="InterPro" id="IPR002921">
    <property type="entry name" value="Fungal_lipase-type"/>
</dbReference>
<evidence type="ECO:0000256" key="3">
    <source>
        <dbReference type="ARBA" id="ARBA00022475"/>
    </source>
</evidence>
<keyword evidence="3" id="KW-1003">Cell membrane</keyword>
<accession>A0A507FF89</accession>
<comment type="subcellular location">
    <subcellularLocation>
        <location evidence="2">Cell membrane</location>
        <topology evidence="2">Multi-pass membrane protein</topology>
    </subcellularLocation>
</comment>
<evidence type="ECO:0000256" key="9">
    <source>
        <dbReference type="ARBA" id="ARBA00022963"/>
    </source>
</evidence>
<evidence type="ECO:0000313" key="17">
    <source>
        <dbReference type="EMBL" id="TPX74802.1"/>
    </source>
</evidence>
<dbReference type="Gene3D" id="3.40.50.1820">
    <property type="entry name" value="alpha/beta hydrolase"/>
    <property type="match status" value="1"/>
</dbReference>
<keyword evidence="11" id="KW-0443">Lipid metabolism</keyword>
<dbReference type="Pfam" id="PF01764">
    <property type="entry name" value="Lipase_3"/>
    <property type="match status" value="1"/>
</dbReference>
<dbReference type="GO" id="GO:0019369">
    <property type="term" value="P:arachidonate metabolic process"/>
    <property type="evidence" value="ECO:0007669"/>
    <property type="project" value="TreeGrafter"/>
</dbReference>
<dbReference type="OrthoDB" id="438440at2759"/>
<dbReference type="PANTHER" id="PTHR45792:SF8">
    <property type="entry name" value="DIACYLGLYCEROL LIPASE-ALPHA"/>
    <property type="match status" value="1"/>
</dbReference>
<keyword evidence="7" id="KW-0378">Hydrolase</keyword>
<keyword evidence="9" id="KW-0442">Lipid degradation</keyword>
<keyword evidence="5" id="KW-0812">Transmembrane</keyword>
<keyword evidence="6" id="KW-0479">Metal-binding</keyword>
<evidence type="ECO:0000256" key="12">
    <source>
        <dbReference type="ARBA" id="ARBA00023136"/>
    </source>
</evidence>
<feature type="compositionally biased region" description="Low complexity" evidence="15">
    <location>
        <begin position="176"/>
        <end position="186"/>
    </location>
</feature>
<dbReference type="GO" id="GO:0046340">
    <property type="term" value="P:diacylglycerol catabolic process"/>
    <property type="evidence" value="ECO:0007669"/>
    <property type="project" value="TreeGrafter"/>
</dbReference>